<accession>A0A0S1SJD8</accession>
<keyword evidence="1" id="KW-1133">Transmembrane helix</keyword>
<feature type="transmembrane region" description="Helical" evidence="1">
    <location>
        <begin position="51"/>
        <end position="73"/>
    </location>
</feature>
<accession>A0A0S1SR59</accession>
<gene>
    <name evidence="2" type="ORF">PeribacterD1_0632</name>
</gene>
<dbReference type="KEGG" id="prf:PeribacterA2_0631"/>
<dbReference type="Proteomes" id="UP000069135">
    <property type="component" value="Chromosome"/>
</dbReference>
<accession>A0A0S1SK91</accession>
<dbReference type="STRING" id="1735162.PeribacterB2_0631"/>
<feature type="transmembrane region" description="Helical" evidence="1">
    <location>
        <begin position="85"/>
        <end position="106"/>
    </location>
</feature>
<keyword evidence="1" id="KW-0812">Transmembrane</keyword>
<protein>
    <submittedName>
        <fullName evidence="2">Uncharacterized protein</fullName>
    </submittedName>
</protein>
<reference evidence="2 3" key="2">
    <citation type="journal article" date="2016" name="PeerJ">
        <title>Analysis of five complete genome sequences for members of the class Peribacteria in the recently recognized Peregrinibacteria bacterial phylum.</title>
        <authorList>
            <person name="Anantharaman K."/>
            <person name="Brown C.T."/>
            <person name="Burstein D."/>
            <person name="Castelle C.J."/>
            <person name="Probst A.J."/>
            <person name="Thomas B.C."/>
            <person name="Williams K.H."/>
            <person name="Banfield J.F."/>
        </authorList>
    </citation>
    <scope>NUCLEOTIDE SEQUENCE [LARGE SCALE GENOMIC DNA]</scope>
    <source>
        <strain evidence="2">RIFOXYD1_FULL_PER-ii_59_16</strain>
    </source>
</reference>
<sequence length="116" mass="11899">MTDILSAILGIFSEHALAADPGVWGIYCSTFGACGEGQGFLMDLAGRTATFIFQLVGGGAVLAVLYASVKLVIGGEGAKDEAKKIIQYALGGLVLAIMGWSIIMYVRGLIVGITGG</sequence>
<proteinExistence type="predicted"/>
<evidence type="ECO:0000313" key="2">
    <source>
        <dbReference type="EMBL" id="ALM13311.1"/>
    </source>
</evidence>
<reference evidence="3" key="1">
    <citation type="submission" date="2015-10" db="EMBL/GenBank/DDBJ databases">
        <title>Analysis of five complete genome sequences for members of the class Peribacteria in the recently recognized Peregrinibacteria bacterial phylum.</title>
        <authorList>
            <person name="Anantharaman K."/>
            <person name="Brown C.T."/>
            <person name="Burstein D."/>
            <person name="Castelle C.J."/>
            <person name="Probst A.J."/>
            <person name="Thomas B.C."/>
            <person name="Williams K.H."/>
            <person name="Banfield J.F."/>
        </authorList>
    </citation>
    <scope>NUCLEOTIDE SEQUENCE [LARGE SCALE GENOMIC DNA]</scope>
</reference>
<dbReference type="EMBL" id="CP013065">
    <property type="protein sequence ID" value="ALM13311.1"/>
    <property type="molecule type" value="Genomic_DNA"/>
</dbReference>
<dbReference type="AlphaFoldDB" id="A0A0S1SJD8"/>
<evidence type="ECO:0000313" key="3">
    <source>
        <dbReference type="Proteomes" id="UP000069135"/>
    </source>
</evidence>
<accession>A0A0S1SWT8</accession>
<keyword evidence="1" id="KW-0472">Membrane</keyword>
<organism evidence="2 3">
    <name type="scientific">Candidatus Peribacter riflensis</name>
    <dbReference type="NCBI Taxonomy" id="1735162"/>
    <lineage>
        <taxon>Bacteria</taxon>
        <taxon>Candidatus Peregrinibacteriota</taxon>
        <taxon>Candidatus Peribacteria</taxon>
        <taxon>Candidatus Peribacterales</taxon>
        <taxon>Candidatus Peribacteraceae</taxon>
        <taxon>Candidatus Peribacter</taxon>
    </lineage>
</organism>
<accession>A0A0S1SS93</accession>
<evidence type="ECO:0000256" key="1">
    <source>
        <dbReference type="SAM" id="Phobius"/>
    </source>
</evidence>
<name>A0A0S1SJD8_9BACT</name>